<dbReference type="EMBL" id="BAAADJ010000054">
    <property type="protein sequence ID" value="GAA0338293.1"/>
    <property type="molecule type" value="Genomic_DNA"/>
</dbReference>
<comment type="similarity">
    <text evidence="1">Belongs to the bactofilin family.</text>
</comment>
<dbReference type="PANTHER" id="PTHR35024:SF4">
    <property type="entry name" value="POLYMER-FORMING CYTOSKELETAL PROTEIN"/>
    <property type="match status" value="1"/>
</dbReference>
<name>A0ABN0WHZ5_9BACI</name>
<proteinExistence type="inferred from homology"/>
<gene>
    <name evidence="3" type="ORF">GCM10008967_30710</name>
</gene>
<dbReference type="InterPro" id="IPR007607">
    <property type="entry name" value="BacA/B"/>
</dbReference>
<evidence type="ECO:0000313" key="4">
    <source>
        <dbReference type="Proteomes" id="UP001500782"/>
    </source>
</evidence>
<protein>
    <recommendedName>
        <fullName evidence="5">Polymer-forming cytoskeletal protein</fullName>
    </recommendedName>
</protein>
<comment type="caution">
    <text evidence="3">The sequence shown here is derived from an EMBL/GenBank/DDBJ whole genome shotgun (WGS) entry which is preliminary data.</text>
</comment>
<dbReference type="PANTHER" id="PTHR35024">
    <property type="entry name" value="HYPOTHETICAL CYTOSOLIC PROTEIN"/>
    <property type="match status" value="1"/>
</dbReference>
<keyword evidence="4" id="KW-1185">Reference proteome</keyword>
<evidence type="ECO:0000256" key="1">
    <source>
        <dbReference type="ARBA" id="ARBA00044755"/>
    </source>
</evidence>
<dbReference type="RefSeq" id="WP_343800702.1">
    <property type="nucleotide sequence ID" value="NZ_BAAADJ010000054.1"/>
</dbReference>
<organism evidence="3 4">
    <name type="scientific">Bacillus carboniphilus</name>
    <dbReference type="NCBI Taxonomy" id="86663"/>
    <lineage>
        <taxon>Bacteria</taxon>
        <taxon>Bacillati</taxon>
        <taxon>Bacillota</taxon>
        <taxon>Bacilli</taxon>
        <taxon>Bacillales</taxon>
        <taxon>Bacillaceae</taxon>
        <taxon>Bacillus</taxon>
    </lineage>
</organism>
<sequence length="130" mass="13804">MFKGKNVKIIDTIIGVGTIIEGNVKHETSIRVDGKIYGEVDCAGDIYIGKEGYIESTIKGKNIIVAGEINGNICTTGKIHIQPDGKVTGNVTTQGLIIEDGGIFNGQSTIEQAQSKTKTKNTPKKEAVGQ</sequence>
<dbReference type="Pfam" id="PF04519">
    <property type="entry name" value="Bactofilin"/>
    <property type="match status" value="1"/>
</dbReference>
<dbReference type="Proteomes" id="UP001500782">
    <property type="component" value="Unassembled WGS sequence"/>
</dbReference>
<accession>A0ABN0WHZ5</accession>
<evidence type="ECO:0000313" key="3">
    <source>
        <dbReference type="EMBL" id="GAA0338293.1"/>
    </source>
</evidence>
<feature type="region of interest" description="Disordered" evidence="2">
    <location>
        <begin position="109"/>
        <end position="130"/>
    </location>
</feature>
<evidence type="ECO:0000256" key="2">
    <source>
        <dbReference type="SAM" id="MobiDB-lite"/>
    </source>
</evidence>
<reference evidence="3 4" key="1">
    <citation type="journal article" date="2019" name="Int. J. Syst. Evol. Microbiol.">
        <title>The Global Catalogue of Microorganisms (GCM) 10K type strain sequencing project: providing services to taxonomists for standard genome sequencing and annotation.</title>
        <authorList>
            <consortium name="The Broad Institute Genomics Platform"/>
            <consortium name="The Broad Institute Genome Sequencing Center for Infectious Disease"/>
            <person name="Wu L."/>
            <person name="Ma J."/>
        </authorList>
    </citation>
    <scope>NUCLEOTIDE SEQUENCE [LARGE SCALE GENOMIC DNA]</scope>
    <source>
        <strain evidence="3 4">JCM 9731</strain>
    </source>
</reference>
<evidence type="ECO:0008006" key="5">
    <source>
        <dbReference type="Google" id="ProtNLM"/>
    </source>
</evidence>